<dbReference type="EMBL" id="CM044703">
    <property type="protein sequence ID" value="KAI5670441.1"/>
    <property type="molecule type" value="Genomic_DNA"/>
</dbReference>
<evidence type="ECO:0000313" key="1">
    <source>
        <dbReference type="EMBL" id="KAI5670441.1"/>
    </source>
</evidence>
<dbReference type="Proteomes" id="UP001060085">
    <property type="component" value="Linkage Group LG03"/>
</dbReference>
<protein>
    <submittedName>
        <fullName evidence="1">Uncharacterized protein</fullName>
    </submittedName>
</protein>
<gene>
    <name evidence="1" type="ORF">M9H77_10805</name>
</gene>
<proteinExistence type="predicted"/>
<organism evidence="1 2">
    <name type="scientific">Catharanthus roseus</name>
    <name type="common">Madagascar periwinkle</name>
    <name type="synonym">Vinca rosea</name>
    <dbReference type="NCBI Taxonomy" id="4058"/>
    <lineage>
        <taxon>Eukaryota</taxon>
        <taxon>Viridiplantae</taxon>
        <taxon>Streptophyta</taxon>
        <taxon>Embryophyta</taxon>
        <taxon>Tracheophyta</taxon>
        <taxon>Spermatophyta</taxon>
        <taxon>Magnoliopsida</taxon>
        <taxon>eudicotyledons</taxon>
        <taxon>Gunneridae</taxon>
        <taxon>Pentapetalae</taxon>
        <taxon>asterids</taxon>
        <taxon>lamiids</taxon>
        <taxon>Gentianales</taxon>
        <taxon>Apocynaceae</taxon>
        <taxon>Rauvolfioideae</taxon>
        <taxon>Vinceae</taxon>
        <taxon>Catharanthinae</taxon>
        <taxon>Catharanthus</taxon>
    </lineage>
</organism>
<keyword evidence="2" id="KW-1185">Reference proteome</keyword>
<accession>A0ACC0BCQ7</accession>
<reference evidence="2" key="1">
    <citation type="journal article" date="2023" name="Nat. Plants">
        <title>Single-cell RNA sequencing provides a high-resolution roadmap for understanding the multicellular compartmentation of specialized metabolism.</title>
        <authorList>
            <person name="Sun S."/>
            <person name="Shen X."/>
            <person name="Li Y."/>
            <person name="Li Y."/>
            <person name="Wang S."/>
            <person name="Li R."/>
            <person name="Zhang H."/>
            <person name="Shen G."/>
            <person name="Guo B."/>
            <person name="Wei J."/>
            <person name="Xu J."/>
            <person name="St-Pierre B."/>
            <person name="Chen S."/>
            <person name="Sun C."/>
        </authorList>
    </citation>
    <scope>NUCLEOTIDE SEQUENCE [LARGE SCALE GENOMIC DNA]</scope>
</reference>
<name>A0ACC0BCQ7_CATRO</name>
<evidence type="ECO:0000313" key="2">
    <source>
        <dbReference type="Proteomes" id="UP001060085"/>
    </source>
</evidence>
<comment type="caution">
    <text evidence="1">The sequence shown here is derived from an EMBL/GenBank/DDBJ whole genome shotgun (WGS) entry which is preliminary data.</text>
</comment>
<sequence>MLLKASPAMASLNTNGEALGPLFSTVSAPFSFGSALKSFQRKSGNQFLVCAAKGSNNRPLTGVVFEPFEEVKKELQLVPAAPQESLARQKYVDDSESAINEQINVEYNVSYVYHAMYAYFDRDNVALKGLAKFFKESSEEERDHAEKLMEYQNKRGGRVKLQSIVMPLSEFDHAEKGDALYAMELALSLEKLTNEKLLNLHAVASRNNDPQMADFVESEFLAEQVEAIKKISEYVAQLRRVGKGHGVWHFDQMLLHELEGAAA</sequence>